<keyword evidence="14" id="KW-1185">Reference proteome</keyword>
<dbReference type="EMBL" id="LTDL01000038">
    <property type="protein sequence ID" value="OAG29942.1"/>
    <property type="molecule type" value="Genomic_DNA"/>
</dbReference>
<dbReference type="SUPFAM" id="SSF90229">
    <property type="entry name" value="CCCH zinc finger"/>
    <property type="match status" value="2"/>
</dbReference>
<evidence type="ECO:0000256" key="3">
    <source>
        <dbReference type="ARBA" id="ARBA00022664"/>
    </source>
</evidence>
<comment type="similarity">
    <text evidence="2 11">Belongs to the CPSF4/YTH1 family.</text>
</comment>
<evidence type="ECO:0000313" key="14">
    <source>
        <dbReference type="Proteomes" id="UP000185944"/>
    </source>
</evidence>
<keyword evidence="3 11" id="KW-0507">mRNA processing</keyword>
<dbReference type="InterPro" id="IPR036855">
    <property type="entry name" value="Znf_CCCH_sf"/>
</dbReference>
<evidence type="ECO:0000256" key="11">
    <source>
        <dbReference type="RuleBase" id="RU369008"/>
    </source>
</evidence>
<dbReference type="PANTHER" id="PTHR23102:SF24">
    <property type="entry name" value="CLEAVAGE AND POLYADENYLATION SPECIFICITY FACTOR SUBUNIT 4"/>
    <property type="match status" value="1"/>
</dbReference>
<feature type="domain" description="C3H1-type" evidence="12">
    <location>
        <begin position="54"/>
        <end position="81"/>
    </location>
</feature>
<name>A0A177EFP1_9MICR</name>
<dbReference type="PROSITE" id="PS50103">
    <property type="entry name" value="ZF_C3H1"/>
    <property type="match status" value="4"/>
</dbReference>
<feature type="zinc finger region" description="C3H1-type" evidence="10">
    <location>
        <begin position="26"/>
        <end position="53"/>
    </location>
</feature>
<dbReference type="GO" id="GO:0008270">
    <property type="term" value="F:zinc ion binding"/>
    <property type="evidence" value="ECO:0007669"/>
    <property type="project" value="UniProtKB-KW"/>
</dbReference>
<protein>
    <recommendedName>
        <fullName evidence="11">mRNA 3'-end-processing protein</fullName>
    </recommendedName>
</protein>
<evidence type="ECO:0000256" key="10">
    <source>
        <dbReference type="PROSITE-ProRule" id="PRU00723"/>
    </source>
</evidence>
<accession>A0A177EFP1</accession>
<reference evidence="13 14" key="1">
    <citation type="submission" date="2016-02" db="EMBL/GenBank/DDBJ databases">
        <title>Discovery of a natural microsporidian pathogen with a broad tissue tropism in Caenorhabditis elegans.</title>
        <authorList>
            <person name="Luallen R.J."/>
            <person name="Reinke A.W."/>
            <person name="Tong L."/>
            <person name="Botts M.R."/>
            <person name="Felix M.-A."/>
            <person name="Troemel E.R."/>
        </authorList>
    </citation>
    <scope>NUCLEOTIDE SEQUENCE [LARGE SCALE GENOMIC DNA]</scope>
    <source>
        <strain evidence="13 14">JUm2807</strain>
    </source>
</reference>
<evidence type="ECO:0000256" key="5">
    <source>
        <dbReference type="ARBA" id="ARBA00022737"/>
    </source>
</evidence>
<dbReference type="Pfam" id="PF18345">
    <property type="entry name" value="zf_CCCH_4"/>
    <property type="match status" value="1"/>
</dbReference>
<sequence>MNIKFDFDAWIRANLGLYEVDRRKSSENAIVCKHWLRGLCKKGDACEFLHIFALDKMPECWFFSKYRECSNQDCLFLHIDPNSKSKECIWYNKGFCKHGESCRNKHYKKRMCFNYEAGFCPVGPKCPYGHPKFEMPSIDAQRADQHHSVISKPSNLITGYRY</sequence>
<feature type="domain" description="C3H1-type" evidence="12">
    <location>
        <begin position="26"/>
        <end position="53"/>
    </location>
</feature>
<comment type="caution">
    <text evidence="13">The sequence shown here is derived from an EMBL/GenBank/DDBJ whole genome shotgun (WGS) entry which is preliminary data.</text>
</comment>
<comment type="function">
    <text evidence="11">Component of the cleavage factor I (CF I) involved in pre-mRNA 3'-end processing.</text>
</comment>
<gene>
    <name evidence="13" type="ORF">NEDG_01489</name>
</gene>
<comment type="subcellular location">
    <subcellularLocation>
        <location evidence="1 11">Nucleus</location>
    </subcellularLocation>
</comment>
<dbReference type="Pfam" id="PF14608">
    <property type="entry name" value="zf-CCCH_2"/>
    <property type="match status" value="3"/>
</dbReference>
<evidence type="ECO:0000313" key="13">
    <source>
        <dbReference type="EMBL" id="OAG29942.1"/>
    </source>
</evidence>
<dbReference type="PANTHER" id="PTHR23102">
    <property type="entry name" value="CLEAVAGE AND POLYADENYLATION SPECIFICITY FACTOR SUBUNIT 4-RELATED"/>
    <property type="match status" value="1"/>
</dbReference>
<dbReference type="Gene3D" id="4.10.1000.10">
    <property type="entry name" value="Zinc finger, CCCH-type"/>
    <property type="match status" value="2"/>
</dbReference>
<evidence type="ECO:0000256" key="2">
    <source>
        <dbReference type="ARBA" id="ARBA00008907"/>
    </source>
</evidence>
<dbReference type="FunFam" id="4.10.1000.10:FF:000012">
    <property type="entry name" value="cleavage and polyadenylation specificity factor subunit 4"/>
    <property type="match status" value="1"/>
</dbReference>
<dbReference type="GeneID" id="93647839"/>
<dbReference type="VEuPathDB" id="MicrosporidiaDB:NEDG_01489"/>
<dbReference type="AlphaFoldDB" id="A0A177EFP1"/>
<dbReference type="InterPro" id="IPR045348">
    <property type="entry name" value="CPSF4/Yth1"/>
</dbReference>
<keyword evidence="8 11" id="KW-0694">RNA-binding</keyword>
<dbReference type="STRING" id="1805483.A0A177EFP1"/>
<evidence type="ECO:0000256" key="1">
    <source>
        <dbReference type="ARBA" id="ARBA00004123"/>
    </source>
</evidence>
<dbReference type="Proteomes" id="UP000185944">
    <property type="component" value="Unassembled WGS sequence"/>
</dbReference>
<dbReference type="RefSeq" id="XP_067544494.1">
    <property type="nucleotide sequence ID" value="XM_067688907.1"/>
</dbReference>
<dbReference type="GO" id="GO:0031124">
    <property type="term" value="P:mRNA 3'-end processing"/>
    <property type="evidence" value="ECO:0007669"/>
    <property type="project" value="UniProtKB-UniRule"/>
</dbReference>
<keyword evidence="4 10" id="KW-0479">Metal-binding</keyword>
<keyword evidence="6 10" id="KW-0863">Zinc-finger</keyword>
<dbReference type="OrthoDB" id="1914176at2759"/>
<dbReference type="GO" id="GO:0005847">
    <property type="term" value="C:mRNA cleavage and polyadenylation specificity factor complex"/>
    <property type="evidence" value="ECO:0007669"/>
    <property type="project" value="EnsemblFungi"/>
</dbReference>
<keyword evidence="5 11" id="KW-0677">Repeat</keyword>
<organism evidence="13 14">
    <name type="scientific">Nematocida displodere</name>
    <dbReference type="NCBI Taxonomy" id="1805483"/>
    <lineage>
        <taxon>Eukaryota</taxon>
        <taxon>Fungi</taxon>
        <taxon>Fungi incertae sedis</taxon>
        <taxon>Microsporidia</taxon>
        <taxon>Nematocida</taxon>
    </lineage>
</organism>
<proteinExistence type="inferred from homology"/>
<evidence type="ECO:0000256" key="9">
    <source>
        <dbReference type="ARBA" id="ARBA00023242"/>
    </source>
</evidence>
<dbReference type="GO" id="GO:0003723">
    <property type="term" value="F:RNA binding"/>
    <property type="evidence" value="ECO:0007669"/>
    <property type="project" value="UniProtKB-UniRule"/>
</dbReference>
<feature type="domain" description="C3H1-type" evidence="12">
    <location>
        <begin position="111"/>
        <end position="133"/>
    </location>
</feature>
<keyword evidence="7 10" id="KW-0862">Zinc</keyword>
<dbReference type="GO" id="GO:0005829">
    <property type="term" value="C:cytosol"/>
    <property type="evidence" value="ECO:0007669"/>
    <property type="project" value="EnsemblFungi"/>
</dbReference>
<dbReference type="InterPro" id="IPR000571">
    <property type="entry name" value="Znf_CCCH"/>
</dbReference>
<evidence type="ECO:0000256" key="8">
    <source>
        <dbReference type="ARBA" id="ARBA00022884"/>
    </source>
</evidence>
<feature type="domain" description="C3H1-type" evidence="12">
    <location>
        <begin position="82"/>
        <end position="109"/>
    </location>
</feature>
<evidence type="ECO:0000256" key="6">
    <source>
        <dbReference type="ARBA" id="ARBA00022771"/>
    </source>
</evidence>
<feature type="zinc finger region" description="C3H1-type" evidence="10">
    <location>
        <begin position="54"/>
        <end position="81"/>
    </location>
</feature>
<feature type="zinc finger region" description="C3H1-type" evidence="10">
    <location>
        <begin position="82"/>
        <end position="109"/>
    </location>
</feature>
<feature type="zinc finger region" description="C3H1-type" evidence="10">
    <location>
        <begin position="111"/>
        <end position="133"/>
    </location>
</feature>
<evidence type="ECO:0000256" key="7">
    <source>
        <dbReference type="ARBA" id="ARBA00022833"/>
    </source>
</evidence>
<evidence type="ECO:0000259" key="12">
    <source>
        <dbReference type="PROSITE" id="PS50103"/>
    </source>
</evidence>
<keyword evidence="9 11" id="KW-0539">Nucleus</keyword>
<dbReference type="SMART" id="SM00356">
    <property type="entry name" value="ZnF_C3H1"/>
    <property type="match status" value="4"/>
</dbReference>
<evidence type="ECO:0000256" key="4">
    <source>
        <dbReference type="ARBA" id="ARBA00022723"/>
    </source>
</evidence>